<dbReference type="EMBL" id="CP069371">
    <property type="protein sequence ID" value="QYZ72108.1"/>
    <property type="molecule type" value="Genomic_DNA"/>
</dbReference>
<reference evidence="5" key="1">
    <citation type="submission" date="2021-02" db="EMBL/GenBank/DDBJ databases">
        <title>Rhodobacter shimadae sp. nov., an aerobic anoxygenic phototrophic bacterium isolated from a hot spring.</title>
        <authorList>
            <person name="Muramatsu S."/>
            <person name="Haruta S."/>
            <person name="Hirose S."/>
            <person name="Hanada S."/>
        </authorList>
    </citation>
    <scope>NUCLEOTIDE SEQUENCE</scope>
    <source>
        <strain evidence="5">N10</strain>
        <plasmid evidence="5">unnamed1</plasmid>
    </source>
</reference>
<dbReference type="PANTHER" id="PTHR30036">
    <property type="entry name" value="D-XYLOSE-BINDING PERIPLASMIC PROTEIN"/>
    <property type="match status" value="1"/>
</dbReference>
<accession>A0A8G0ZXL3</accession>
<dbReference type="GO" id="GO:0030288">
    <property type="term" value="C:outer membrane-bounded periplasmic space"/>
    <property type="evidence" value="ECO:0007669"/>
    <property type="project" value="TreeGrafter"/>
</dbReference>
<dbReference type="PANTHER" id="PTHR30036:SF7">
    <property type="entry name" value="ABC TRANSPORTER PERIPLASMIC-BINDING PROTEIN YPHF"/>
    <property type="match status" value="1"/>
</dbReference>
<organism evidence="5 6">
    <name type="scientific">Neotabrizicola shimadae</name>
    <dbReference type="NCBI Taxonomy" id="2807096"/>
    <lineage>
        <taxon>Bacteria</taxon>
        <taxon>Pseudomonadati</taxon>
        <taxon>Pseudomonadota</taxon>
        <taxon>Alphaproteobacteria</taxon>
        <taxon>Rhodobacterales</taxon>
        <taxon>Paracoccaceae</taxon>
        <taxon>Neotabrizicola</taxon>
    </lineage>
</organism>
<geneLocation type="plasmid" evidence="5 6">
    <name>unnamed1</name>
</geneLocation>
<dbReference type="InterPro" id="IPR025997">
    <property type="entry name" value="SBP_2_dom"/>
</dbReference>
<keyword evidence="3" id="KW-0732">Signal</keyword>
<dbReference type="SUPFAM" id="SSF53822">
    <property type="entry name" value="Periplasmic binding protein-like I"/>
    <property type="match status" value="1"/>
</dbReference>
<comment type="similarity">
    <text evidence="2">Belongs to the bacterial solute-binding protein 2 family.</text>
</comment>
<dbReference type="Proteomes" id="UP000826300">
    <property type="component" value="Plasmid unnamed1"/>
</dbReference>
<dbReference type="KEGG" id="nsm:JO391_20160"/>
<dbReference type="Gene3D" id="3.40.50.2300">
    <property type="match status" value="2"/>
</dbReference>
<dbReference type="Pfam" id="PF13407">
    <property type="entry name" value="Peripla_BP_4"/>
    <property type="match status" value="1"/>
</dbReference>
<evidence type="ECO:0000259" key="4">
    <source>
        <dbReference type="Pfam" id="PF13407"/>
    </source>
</evidence>
<evidence type="ECO:0000313" key="6">
    <source>
        <dbReference type="Proteomes" id="UP000826300"/>
    </source>
</evidence>
<protein>
    <submittedName>
        <fullName evidence="5">Substrate-binding domain-containing protein</fullName>
    </submittedName>
</protein>
<keyword evidence="6" id="KW-1185">Reference proteome</keyword>
<feature type="chain" id="PRO_5034126687" evidence="3">
    <location>
        <begin position="26"/>
        <end position="323"/>
    </location>
</feature>
<name>A0A8G0ZXL3_9RHOB</name>
<evidence type="ECO:0000256" key="2">
    <source>
        <dbReference type="ARBA" id="ARBA00007639"/>
    </source>
</evidence>
<keyword evidence="5" id="KW-0614">Plasmid</keyword>
<feature type="signal peptide" evidence="3">
    <location>
        <begin position="1"/>
        <end position="25"/>
    </location>
</feature>
<dbReference type="AlphaFoldDB" id="A0A8G0ZXL3"/>
<evidence type="ECO:0000256" key="3">
    <source>
        <dbReference type="SAM" id="SignalP"/>
    </source>
</evidence>
<proteinExistence type="inferred from homology"/>
<feature type="domain" description="Periplasmic binding protein" evidence="4">
    <location>
        <begin position="28"/>
        <end position="289"/>
    </location>
</feature>
<comment type="subcellular location">
    <subcellularLocation>
        <location evidence="1">Periplasm</location>
    </subcellularLocation>
</comment>
<dbReference type="GO" id="GO:0030246">
    <property type="term" value="F:carbohydrate binding"/>
    <property type="evidence" value="ECO:0007669"/>
    <property type="project" value="TreeGrafter"/>
</dbReference>
<dbReference type="InterPro" id="IPR028082">
    <property type="entry name" value="Peripla_BP_I"/>
</dbReference>
<dbReference type="RefSeq" id="WP_220664701.1">
    <property type="nucleotide sequence ID" value="NZ_CP069371.1"/>
</dbReference>
<evidence type="ECO:0000256" key="1">
    <source>
        <dbReference type="ARBA" id="ARBA00004418"/>
    </source>
</evidence>
<dbReference type="InterPro" id="IPR050555">
    <property type="entry name" value="Bact_Solute-Bind_Prot2"/>
</dbReference>
<gene>
    <name evidence="5" type="ORF">JO391_20160</name>
</gene>
<sequence length="323" mass="33141">MKLKTILKATATAVLIAASAPAAMAAEIAVIGGMNSDQFWNKIKKGVDDARLVVEANGGKVDYLRMQSYDNFAADAADIIRVAISQNPDGIAVPNWVYESQDPAIKEAIAAGIKVILFNAGTIEKADELGAINYVGSDEYIAGRAGGEQLAKLGAKKGVCINTLPGTANIEARCKGMIDAMTEAGATAEQLPLPSTAFGDPAAIAEAVKAYLSQNPDVTGALAIGAGEADAAAIGIQQAGLTGKVSLGCFDFNEATLNRIKAGEQAFAIDQQPYLQALLAVTLLASHIDFGTDLPTAPLLTGPGIIDASNVDATIAGVQLGAR</sequence>
<evidence type="ECO:0000313" key="5">
    <source>
        <dbReference type="EMBL" id="QYZ72108.1"/>
    </source>
</evidence>